<evidence type="ECO:0000313" key="15">
    <source>
        <dbReference type="EMBL" id="MDK2124249.1"/>
    </source>
</evidence>
<dbReference type="PANTHER" id="PTHR43221">
    <property type="entry name" value="PROTEASE HTPX"/>
    <property type="match status" value="1"/>
</dbReference>
<dbReference type="RefSeq" id="WP_284100558.1">
    <property type="nucleotide sequence ID" value="NZ_JARRAF010000008.1"/>
</dbReference>
<feature type="transmembrane region" description="Helical" evidence="13">
    <location>
        <begin position="27"/>
        <end position="47"/>
    </location>
</feature>
<keyword evidence="5 13" id="KW-0812">Transmembrane</keyword>
<keyword evidence="6" id="KW-0479">Metal-binding</keyword>
<name>A0ABT7DW13_9NEIS</name>
<protein>
    <submittedName>
        <fullName evidence="15">M48 family metallopeptidase</fullName>
    </submittedName>
</protein>
<feature type="coiled-coil region" evidence="12">
    <location>
        <begin position="474"/>
        <end position="501"/>
    </location>
</feature>
<evidence type="ECO:0000256" key="1">
    <source>
        <dbReference type="ARBA" id="ARBA00001947"/>
    </source>
</evidence>
<dbReference type="InterPro" id="IPR050083">
    <property type="entry name" value="HtpX_protease"/>
</dbReference>
<dbReference type="Gene3D" id="3.30.2010.10">
    <property type="entry name" value="Metalloproteases ('zincins'), catalytic domain"/>
    <property type="match status" value="1"/>
</dbReference>
<feature type="transmembrane region" description="Helical" evidence="13">
    <location>
        <begin position="67"/>
        <end position="88"/>
    </location>
</feature>
<keyword evidence="8" id="KW-0862">Zinc</keyword>
<evidence type="ECO:0000256" key="13">
    <source>
        <dbReference type="SAM" id="Phobius"/>
    </source>
</evidence>
<dbReference type="Pfam" id="PF01435">
    <property type="entry name" value="Peptidase_M48"/>
    <property type="match status" value="1"/>
</dbReference>
<keyword evidence="16" id="KW-1185">Reference proteome</keyword>
<keyword evidence="10" id="KW-0482">Metalloprotease</keyword>
<dbReference type="CDD" id="cd07328">
    <property type="entry name" value="M48_Ste24p_like"/>
    <property type="match status" value="1"/>
</dbReference>
<reference evidence="15" key="1">
    <citation type="submission" date="2023-03" db="EMBL/GenBank/DDBJ databases">
        <title>Chitinimonas shenzhenensis gen. nov., sp. nov., a novel member of family Burkholderiaceae isolated from activated sludge collected in Shen Zhen, China.</title>
        <authorList>
            <person name="Wang X."/>
        </authorList>
    </citation>
    <scope>NUCLEOTIDE SEQUENCE</scope>
    <source>
        <strain evidence="15">DQS-5</strain>
    </source>
</reference>
<keyword evidence="12" id="KW-0175">Coiled coil</keyword>
<evidence type="ECO:0000256" key="2">
    <source>
        <dbReference type="ARBA" id="ARBA00004651"/>
    </source>
</evidence>
<evidence type="ECO:0000259" key="14">
    <source>
        <dbReference type="Pfam" id="PF01435"/>
    </source>
</evidence>
<comment type="caution">
    <text evidence="15">The sequence shown here is derived from an EMBL/GenBank/DDBJ whole genome shotgun (WGS) entry which is preliminary data.</text>
</comment>
<evidence type="ECO:0000256" key="4">
    <source>
        <dbReference type="ARBA" id="ARBA00022670"/>
    </source>
</evidence>
<dbReference type="Proteomes" id="UP001172778">
    <property type="component" value="Unassembled WGS sequence"/>
</dbReference>
<keyword evidence="11 13" id="KW-0472">Membrane</keyword>
<evidence type="ECO:0000256" key="5">
    <source>
        <dbReference type="ARBA" id="ARBA00022692"/>
    </source>
</evidence>
<comment type="cofactor">
    <cofactor evidence="1">
        <name>Zn(2+)</name>
        <dbReference type="ChEBI" id="CHEBI:29105"/>
    </cofactor>
</comment>
<proteinExistence type="predicted"/>
<keyword evidence="3" id="KW-1003">Cell membrane</keyword>
<evidence type="ECO:0000313" key="16">
    <source>
        <dbReference type="Proteomes" id="UP001172778"/>
    </source>
</evidence>
<evidence type="ECO:0000256" key="6">
    <source>
        <dbReference type="ARBA" id="ARBA00022723"/>
    </source>
</evidence>
<keyword evidence="9 13" id="KW-1133">Transmembrane helix</keyword>
<keyword evidence="7" id="KW-0378">Hydrolase</keyword>
<dbReference type="InterPro" id="IPR001915">
    <property type="entry name" value="Peptidase_M48"/>
</dbReference>
<dbReference type="EMBL" id="JARRAF010000008">
    <property type="protein sequence ID" value="MDK2124249.1"/>
    <property type="molecule type" value="Genomic_DNA"/>
</dbReference>
<organism evidence="15 16">
    <name type="scientific">Parachitinimonas caeni</name>
    <dbReference type="NCBI Taxonomy" id="3031301"/>
    <lineage>
        <taxon>Bacteria</taxon>
        <taxon>Pseudomonadati</taxon>
        <taxon>Pseudomonadota</taxon>
        <taxon>Betaproteobacteria</taxon>
        <taxon>Neisseriales</taxon>
        <taxon>Chitinibacteraceae</taxon>
        <taxon>Parachitinimonas</taxon>
    </lineage>
</organism>
<gene>
    <name evidence="15" type="ORF">PZA18_09330</name>
</gene>
<comment type="subcellular location">
    <subcellularLocation>
        <location evidence="2">Cell membrane</location>
        <topology evidence="2">Multi-pass membrane protein</topology>
    </subcellularLocation>
</comment>
<evidence type="ECO:0000256" key="10">
    <source>
        <dbReference type="ARBA" id="ARBA00023049"/>
    </source>
</evidence>
<evidence type="ECO:0000256" key="11">
    <source>
        <dbReference type="ARBA" id="ARBA00023136"/>
    </source>
</evidence>
<dbReference type="PANTHER" id="PTHR43221:SF1">
    <property type="entry name" value="PROTEASE HTPX"/>
    <property type="match status" value="1"/>
</dbReference>
<evidence type="ECO:0000256" key="3">
    <source>
        <dbReference type="ARBA" id="ARBA00022475"/>
    </source>
</evidence>
<accession>A0ABT7DW13</accession>
<sequence>MPEIYPASPPDIPDQLTQASPGYRIKAWLALLVLAGFVLLYLGLTSWFCWTSYRLFLPLFKGGSTSFVSIVVAICAAFFGFFMLKGLLSVRHSGKREGIEVTAQQEPTLFRFLERLASEAGAPKPHRVFLSARVNASVSYDLSIVNLLFPTRKNLEIGLGLVNVLTLSELKAVLAHEFGHFAQRSMAVGRWVYIAEQIASNIVAQRDAFDHFLNSLRRSDIRVAWVGMLLSLVVWSIRSVLDSAFRLVTLAQRALSREMEMQADLVAVALTGSDDLVHALYKTASAEDAWERAIAFANGEIGRGRATRDLFAVQARVIQHMRVILNSPVYGKLPPMKKAPEQHRVFKVDLAQPSQMWSTHPLNHEREENAKRIYIPSPHDSRSAWSLFADANARREQLTDLLTHNATDLPPKASLEQSLQALDVQYRRLFLNRFYRGAYLGRSVVRFARQASDLYGPSLETALADLAGLYPESLARDLDKLRRLERECAQLEALRDGFLSAPGGTIRHGGKTLQRRDLPKAIESLRKAKDRVQQRIWDHDRRVRTAHRAAARRLGHGWEAYLVGLLSVLHYADHSDANLTDARGLLANVVSVVTVSGSVNKKGRARVLACAKEVYAALCSIYGHRQQVRLDSQLLKRMDLESWDKALGELQLIAPDAYNLGDWLQVIDQWVNTTSNALSTLRTATLEELLTTEALVAKALHDQQAIAPAPAPSQVPGDFPTLLPGDERERQTRLDWWSRFQTADGTWATFARTAVACSIVGIVLGFGDSVGNNQVYLYNGLTRPVIVQIDAQQAELSAGQMTLLELKTNRAVQISTRTLEGHPIEQFEAPLEAGNNHYVYNVAAASPLIEWTASYGTTTETAPLQLGAPRWTTTSVDFPFVQPPDSIQTKQGGTTRTVLSGMADASPAAMLDTLKNTDDQARLIATRARWDDIRTPNTLYWLQRASELPQFESLMRSRLREQPAEIPTWRMLQDLLPTRQRQAICQEHQTRAQANPQHAGWHYLTARCLPDAALRDAAFIDGATRWPQHGWFSYAAGGVLAERGDWQAALPLLERAATQEPALADYAAVAAARVRRALLGESAPLADLAHHSRELQGLLRLESGSLEPANPWRAISQLKDGKLTEALATAANTEQLEAMVIRLAAASEGSSPLLLNKALQLPINQGITAQTLWPAYALALRHQANVAHFKPLLARMRGEEPGRLLQFVEALTGQPDLALANRLLQNLPPELRGQAASMGLILLGDAAPAAWRTEARRLLFASERPYFRDTSTTTPP</sequence>
<evidence type="ECO:0000256" key="9">
    <source>
        <dbReference type="ARBA" id="ARBA00022989"/>
    </source>
</evidence>
<evidence type="ECO:0000256" key="12">
    <source>
        <dbReference type="SAM" id="Coils"/>
    </source>
</evidence>
<evidence type="ECO:0000256" key="8">
    <source>
        <dbReference type="ARBA" id="ARBA00022833"/>
    </source>
</evidence>
<evidence type="ECO:0000256" key="7">
    <source>
        <dbReference type="ARBA" id="ARBA00022801"/>
    </source>
</evidence>
<feature type="domain" description="Peptidase M48" evidence="14">
    <location>
        <begin position="104"/>
        <end position="371"/>
    </location>
</feature>
<keyword evidence="4" id="KW-0645">Protease</keyword>